<reference evidence="1 2" key="1">
    <citation type="submission" date="2019-03" db="EMBL/GenBank/DDBJ databases">
        <title>Genome sequence of Sphingomonas sp. 17J27-24.</title>
        <authorList>
            <person name="Kim M."/>
            <person name="Maeng S."/>
            <person name="Sathiyaraj S."/>
        </authorList>
    </citation>
    <scope>NUCLEOTIDE SEQUENCE [LARGE SCALE GENOMIC DNA]</scope>
    <source>
        <strain evidence="1 2">17J27-24</strain>
    </source>
</reference>
<comment type="caution">
    <text evidence="1">The sequence shown here is derived from an EMBL/GenBank/DDBJ whole genome shotgun (WGS) entry which is preliminary data.</text>
</comment>
<dbReference type="InterPro" id="IPR029068">
    <property type="entry name" value="Glyas_Bleomycin-R_OHBP_Dase"/>
</dbReference>
<keyword evidence="2" id="KW-1185">Reference proteome</keyword>
<gene>
    <name evidence="1" type="ORF">E2493_20935</name>
</gene>
<dbReference type="SUPFAM" id="SSF54593">
    <property type="entry name" value="Glyoxalase/Bleomycin resistance protein/Dihydroxybiphenyl dioxygenase"/>
    <property type="match status" value="1"/>
</dbReference>
<name>A0A4Y8ZPC4_9SPHN</name>
<evidence type="ECO:0000313" key="1">
    <source>
        <dbReference type="EMBL" id="TFI56296.1"/>
    </source>
</evidence>
<proteinExistence type="predicted"/>
<dbReference type="OrthoDB" id="4556323at2"/>
<dbReference type="Proteomes" id="UP000298213">
    <property type="component" value="Unassembled WGS sequence"/>
</dbReference>
<dbReference type="RefSeq" id="WP_135090720.1">
    <property type="nucleotide sequence ID" value="NZ_SPDV01000110.1"/>
</dbReference>
<organism evidence="1 2">
    <name type="scientific">Sphingomonas parva</name>
    <dbReference type="NCBI Taxonomy" id="2555898"/>
    <lineage>
        <taxon>Bacteria</taxon>
        <taxon>Pseudomonadati</taxon>
        <taxon>Pseudomonadota</taxon>
        <taxon>Alphaproteobacteria</taxon>
        <taxon>Sphingomonadales</taxon>
        <taxon>Sphingomonadaceae</taxon>
        <taxon>Sphingomonas</taxon>
    </lineage>
</organism>
<dbReference type="AlphaFoldDB" id="A0A4Y8ZPC4"/>
<protein>
    <submittedName>
        <fullName evidence="1">Uncharacterized protein</fullName>
    </submittedName>
</protein>
<evidence type="ECO:0000313" key="2">
    <source>
        <dbReference type="Proteomes" id="UP000298213"/>
    </source>
</evidence>
<sequence length="105" mass="11839">MSVPAQTLVASSVEYYSQNDEAAFFGWLDRIECVDRSDGSGLNLFIHLAATPSDDDLRELCALFFRYGVDMTQLAVFGEGEARAWFRDPEMYWHERVFGSLSADG</sequence>
<dbReference type="EMBL" id="SPDV01000110">
    <property type="protein sequence ID" value="TFI56296.1"/>
    <property type="molecule type" value="Genomic_DNA"/>
</dbReference>
<accession>A0A4Y8ZPC4</accession>